<feature type="compositionally biased region" description="Basic and acidic residues" evidence="1">
    <location>
        <begin position="102"/>
        <end position="112"/>
    </location>
</feature>
<evidence type="ECO:0000313" key="4">
    <source>
        <dbReference type="Proteomes" id="UP000257109"/>
    </source>
</evidence>
<dbReference type="Pfam" id="PF24924">
    <property type="entry name" value="DUF7745"/>
    <property type="match status" value="1"/>
</dbReference>
<dbReference type="Proteomes" id="UP000257109">
    <property type="component" value="Unassembled WGS sequence"/>
</dbReference>
<evidence type="ECO:0000313" key="3">
    <source>
        <dbReference type="EMBL" id="RDX73411.1"/>
    </source>
</evidence>
<organism evidence="3 4">
    <name type="scientific">Mucuna pruriens</name>
    <name type="common">Velvet bean</name>
    <name type="synonym">Dolichos pruriens</name>
    <dbReference type="NCBI Taxonomy" id="157652"/>
    <lineage>
        <taxon>Eukaryota</taxon>
        <taxon>Viridiplantae</taxon>
        <taxon>Streptophyta</taxon>
        <taxon>Embryophyta</taxon>
        <taxon>Tracheophyta</taxon>
        <taxon>Spermatophyta</taxon>
        <taxon>Magnoliopsida</taxon>
        <taxon>eudicotyledons</taxon>
        <taxon>Gunneridae</taxon>
        <taxon>Pentapetalae</taxon>
        <taxon>rosids</taxon>
        <taxon>fabids</taxon>
        <taxon>Fabales</taxon>
        <taxon>Fabaceae</taxon>
        <taxon>Papilionoideae</taxon>
        <taxon>50 kb inversion clade</taxon>
        <taxon>NPAAA clade</taxon>
        <taxon>indigoferoid/millettioid clade</taxon>
        <taxon>Phaseoleae</taxon>
        <taxon>Mucuna</taxon>
    </lineage>
</organism>
<name>A0A371F563_MUCPR</name>
<proteinExistence type="predicted"/>
<dbReference type="InterPro" id="IPR056647">
    <property type="entry name" value="DUF7745"/>
</dbReference>
<protein>
    <recommendedName>
        <fullName evidence="2">DUF7745 domain-containing protein</fullName>
    </recommendedName>
</protein>
<dbReference type="AlphaFoldDB" id="A0A371F563"/>
<comment type="caution">
    <text evidence="3">The sequence shown here is derived from an EMBL/GenBank/DDBJ whole genome shotgun (WGS) entry which is preliminary data.</text>
</comment>
<keyword evidence="4" id="KW-1185">Reference proteome</keyword>
<dbReference type="EMBL" id="QJKJ01010539">
    <property type="protein sequence ID" value="RDX73411.1"/>
    <property type="molecule type" value="Genomic_DNA"/>
</dbReference>
<accession>A0A371F563</accession>
<feature type="non-terminal residue" evidence="3">
    <location>
        <position position="1"/>
    </location>
</feature>
<gene>
    <name evidence="3" type="ORF">CR513_46988</name>
</gene>
<sequence>MIIRCGGFPNVPLMGTQGAINYNPELVPRQAGYPMALSPFEESITPFISMTWKHKTRGVSGMYDKLGGVLLEQARLTFRDPQLNTNREPHSSHAGLHGPLKRKSDDSLEHPSGKGANKKACRESWSRLVSQERSSRVDQGQLKSLSRGEVVPARRIRLGQARVVSAVHAMQPNKERPNCVSTSTVHLIASSSAMSLLENLPCHRYLAAQLVYI</sequence>
<evidence type="ECO:0000259" key="2">
    <source>
        <dbReference type="Pfam" id="PF24924"/>
    </source>
</evidence>
<feature type="domain" description="DUF7745" evidence="2">
    <location>
        <begin position="2"/>
        <end position="51"/>
    </location>
</feature>
<reference evidence="3" key="1">
    <citation type="submission" date="2018-05" db="EMBL/GenBank/DDBJ databases">
        <title>Draft genome of Mucuna pruriens seed.</title>
        <authorList>
            <person name="Nnadi N.E."/>
            <person name="Vos R."/>
            <person name="Hasami M.H."/>
            <person name="Devisetty U.K."/>
            <person name="Aguiy J.C."/>
        </authorList>
    </citation>
    <scope>NUCLEOTIDE SEQUENCE [LARGE SCALE GENOMIC DNA]</scope>
    <source>
        <strain evidence="3">JCA_2017</strain>
    </source>
</reference>
<evidence type="ECO:0000256" key="1">
    <source>
        <dbReference type="SAM" id="MobiDB-lite"/>
    </source>
</evidence>
<feature type="region of interest" description="Disordered" evidence="1">
    <location>
        <begin position="82"/>
        <end position="123"/>
    </location>
</feature>